<dbReference type="GO" id="GO:0033627">
    <property type="term" value="P:cell adhesion mediated by integrin"/>
    <property type="evidence" value="ECO:0007669"/>
    <property type="project" value="TreeGrafter"/>
</dbReference>
<comment type="caution">
    <text evidence="3">The sequence shown here is derived from an EMBL/GenBank/DDBJ whole genome shotgun (WGS) entry which is preliminary data.</text>
</comment>
<dbReference type="GO" id="GO:0005178">
    <property type="term" value="F:integrin binding"/>
    <property type="evidence" value="ECO:0007669"/>
    <property type="project" value="TreeGrafter"/>
</dbReference>
<evidence type="ECO:0000256" key="2">
    <source>
        <dbReference type="SAM" id="MobiDB-lite"/>
    </source>
</evidence>
<dbReference type="PANTHER" id="PTHR23220:SF21">
    <property type="entry name" value="INTEGRIN ALPHA-11"/>
    <property type="match status" value="1"/>
</dbReference>
<dbReference type="GO" id="GO:0009897">
    <property type="term" value="C:external side of plasma membrane"/>
    <property type="evidence" value="ECO:0007669"/>
    <property type="project" value="TreeGrafter"/>
</dbReference>
<dbReference type="Gene3D" id="2.130.10.130">
    <property type="entry name" value="Integrin alpha, N-terminal"/>
    <property type="match status" value="1"/>
</dbReference>
<feature type="compositionally biased region" description="Basic and acidic residues" evidence="2">
    <location>
        <begin position="145"/>
        <end position="154"/>
    </location>
</feature>
<evidence type="ECO:0000256" key="1">
    <source>
        <dbReference type="PROSITE-ProRule" id="PRU00803"/>
    </source>
</evidence>
<accession>A0A5E4C119</accession>
<dbReference type="SMART" id="SM00191">
    <property type="entry name" value="Int_alpha"/>
    <property type="match status" value="1"/>
</dbReference>
<proteinExistence type="predicted"/>
<keyword evidence="4" id="KW-1185">Reference proteome</keyword>
<dbReference type="PANTHER" id="PTHR23220">
    <property type="entry name" value="INTEGRIN ALPHA"/>
    <property type="match status" value="1"/>
</dbReference>
<dbReference type="InterPro" id="IPR028994">
    <property type="entry name" value="Integrin_alpha_N"/>
</dbReference>
<dbReference type="Proteomes" id="UP000335636">
    <property type="component" value="Unassembled WGS sequence"/>
</dbReference>
<organism evidence="3 4">
    <name type="scientific">Marmota monax</name>
    <name type="common">Woodchuck</name>
    <dbReference type="NCBI Taxonomy" id="9995"/>
    <lineage>
        <taxon>Eukaryota</taxon>
        <taxon>Metazoa</taxon>
        <taxon>Chordata</taxon>
        <taxon>Craniata</taxon>
        <taxon>Vertebrata</taxon>
        <taxon>Euteleostomi</taxon>
        <taxon>Mammalia</taxon>
        <taxon>Eutheria</taxon>
        <taxon>Euarchontoglires</taxon>
        <taxon>Glires</taxon>
        <taxon>Rodentia</taxon>
        <taxon>Sciuromorpha</taxon>
        <taxon>Sciuridae</taxon>
        <taxon>Xerinae</taxon>
        <taxon>Marmotini</taxon>
        <taxon>Marmota</taxon>
    </lineage>
</organism>
<name>A0A5E4C119_MARMO</name>
<feature type="repeat" description="FG-GAP" evidence="1">
    <location>
        <begin position="3"/>
        <end position="61"/>
    </location>
</feature>
<dbReference type="GO" id="GO:0008305">
    <property type="term" value="C:integrin complex"/>
    <property type="evidence" value="ECO:0007669"/>
    <property type="project" value="TreeGrafter"/>
</dbReference>
<gene>
    <name evidence="3" type="ORF">MONAX_5E041497</name>
</gene>
<feature type="region of interest" description="Disordered" evidence="2">
    <location>
        <begin position="93"/>
        <end position="154"/>
    </location>
</feature>
<dbReference type="AlphaFoldDB" id="A0A5E4C119"/>
<dbReference type="PROSITE" id="PS51470">
    <property type="entry name" value="FG_GAP"/>
    <property type="match status" value="1"/>
</dbReference>
<dbReference type="InterPro" id="IPR013519">
    <property type="entry name" value="Int_alpha_beta-p"/>
</dbReference>
<dbReference type="GO" id="GO:0007160">
    <property type="term" value="P:cell-matrix adhesion"/>
    <property type="evidence" value="ECO:0007669"/>
    <property type="project" value="TreeGrafter"/>
</dbReference>
<reference evidence="3" key="1">
    <citation type="submission" date="2019-04" db="EMBL/GenBank/DDBJ databases">
        <authorList>
            <person name="Alioto T."/>
            <person name="Alioto T."/>
        </authorList>
    </citation>
    <scope>NUCLEOTIDE SEQUENCE [LARGE SCALE GENOMIC DNA]</scope>
</reference>
<evidence type="ECO:0000313" key="4">
    <source>
        <dbReference type="Proteomes" id="UP000335636"/>
    </source>
</evidence>
<protein>
    <submittedName>
        <fullName evidence="3">Uncharacterized protein</fullName>
    </submittedName>
</protein>
<evidence type="ECO:0000313" key="3">
    <source>
        <dbReference type="EMBL" id="VTJ74851.1"/>
    </source>
</evidence>
<dbReference type="GO" id="GO:0098609">
    <property type="term" value="P:cell-cell adhesion"/>
    <property type="evidence" value="ECO:0007669"/>
    <property type="project" value="TreeGrafter"/>
</dbReference>
<dbReference type="EMBL" id="CABDUW010000766">
    <property type="protein sequence ID" value="VTJ74851.1"/>
    <property type="molecule type" value="Genomic_DNA"/>
</dbReference>
<dbReference type="GO" id="GO:0007229">
    <property type="term" value="P:integrin-mediated signaling pathway"/>
    <property type="evidence" value="ECO:0007669"/>
    <property type="project" value="TreeGrafter"/>
</dbReference>
<sequence>MDTRKPRVIAGSRTAFFGYTVQQHDISGKKWLVVGAPLETNGQQKTGDVYKCPVIQGNCTKLNLGKCGRCCLLKEAASSSVKQALRHVHAHGPLAPLSCPNMKRQGSQRHPEVLLEDTLFKKHHQPAESSGEDTPQEDSATCQGDLKDGSSWRS</sequence>